<organism evidence="1 2">
    <name type="scientific">Castanea mollissima</name>
    <name type="common">Chinese chestnut</name>
    <dbReference type="NCBI Taxonomy" id="60419"/>
    <lineage>
        <taxon>Eukaryota</taxon>
        <taxon>Viridiplantae</taxon>
        <taxon>Streptophyta</taxon>
        <taxon>Embryophyta</taxon>
        <taxon>Tracheophyta</taxon>
        <taxon>Spermatophyta</taxon>
        <taxon>Magnoliopsida</taxon>
        <taxon>eudicotyledons</taxon>
        <taxon>Gunneridae</taxon>
        <taxon>Pentapetalae</taxon>
        <taxon>rosids</taxon>
        <taxon>fabids</taxon>
        <taxon>Fagales</taxon>
        <taxon>Fagaceae</taxon>
        <taxon>Castanea</taxon>
    </lineage>
</organism>
<sequence length="93" mass="10764">MGSILFLIFIDLNSKIRAKENLTAAALFGRWRPRWFVLQDGVLTYYKIHGPDKSTCEEFPGTEMEPRCLNKIFLVSLLVKFISRNPATLEEKE</sequence>
<evidence type="ECO:0000313" key="2">
    <source>
        <dbReference type="Proteomes" id="UP000737018"/>
    </source>
</evidence>
<dbReference type="EMBL" id="JRKL02000702">
    <property type="protein sequence ID" value="KAF3968993.1"/>
    <property type="molecule type" value="Genomic_DNA"/>
</dbReference>
<dbReference type="SUPFAM" id="SSF50729">
    <property type="entry name" value="PH domain-like"/>
    <property type="match status" value="1"/>
</dbReference>
<keyword evidence="2" id="KW-1185">Reference proteome</keyword>
<reference evidence="1" key="1">
    <citation type="submission" date="2020-03" db="EMBL/GenBank/DDBJ databases">
        <title>Castanea mollissima Vanexum genome sequencing.</title>
        <authorList>
            <person name="Staton M."/>
        </authorList>
    </citation>
    <scope>NUCLEOTIDE SEQUENCE</scope>
    <source>
        <tissue evidence="1">Leaf</tissue>
    </source>
</reference>
<dbReference type="OrthoDB" id="1735970at2759"/>
<dbReference type="Gene3D" id="2.30.29.30">
    <property type="entry name" value="Pleckstrin-homology domain (PH domain)/Phosphotyrosine-binding domain (PTB)"/>
    <property type="match status" value="1"/>
</dbReference>
<evidence type="ECO:0008006" key="3">
    <source>
        <dbReference type="Google" id="ProtNLM"/>
    </source>
</evidence>
<gene>
    <name evidence="1" type="ORF">CMV_007185</name>
</gene>
<name>A0A8J4RU49_9ROSI</name>
<dbReference type="InterPro" id="IPR011993">
    <property type="entry name" value="PH-like_dom_sf"/>
</dbReference>
<protein>
    <recommendedName>
        <fullName evidence="3">PH domain-containing protein</fullName>
    </recommendedName>
</protein>
<dbReference type="Proteomes" id="UP000737018">
    <property type="component" value="Unassembled WGS sequence"/>
</dbReference>
<evidence type="ECO:0000313" key="1">
    <source>
        <dbReference type="EMBL" id="KAF3968993.1"/>
    </source>
</evidence>
<proteinExistence type="predicted"/>
<dbReference type="AlphaFoldDB" id="A0A8J4RU49"/>
<accession>A0A8J4RU49</accession>
<comment type="caution">
    <text evidence="1">The sequence shown here is derived from an EMBL/GenBank/DDBJ whole genome shotgun (WGS) entry which is preliminary data.</text>
</comment>